<evidence type="ECO:0000259" key="7">
    <source>
        <dbReference type="PROSITE" id="PS50835"/>
    </source>
</evidence>
<dbReference type="PANTHER" id="PTHR44337:SF20">
    <property type="entry name" value="CARCINOEMBRYONIC ANTIGEN-RELATED CELL ADHESION MOLECULE 5-RELATED"/>
    <property type="match status" value="1"/>
</dbReference>
<name>A0A9Y3RCD0_9CICH</name>
<dbReference type="InterPro" id="IPR036179">
    <property type="entry name" value="Ig-like_dom_sf"/>
</dbReference>
<evidence type="ECO:0000313" key="9">
    <source>
        <dbReference type="RefSeq" id="XP_005736253.1"/>
    </source>
</evidence>
<dbReference type="InterPro" id="IPR007110">
    <property type="entry name" value="Ig-like_dom"/>
</dbReference>
<evidence type="ECO:0000256" key="1">
    <source>
        <dbReference type="ARBA" id="ARBA00022729"/>
    </source>
</evidence>
<dbReference type="Pfam" id="PF13927">
    <property type="entry name" value="Ig_3"/>
    <property type="match status" value="1"/>
</dbReference>
<protein>
    <submittedName>
        <fullName evidence="9">Uncharacterized protein LOC102206192</fullName>
    </submittedName>
</protein>
<accession>A0A9Y3RCD0</accession>
<feature type="domain" description="Ig-like" evidence="7">
    <location>
        <begin position="90"/>
        <end position="194"/>
    </location>
</feature>
<keyword evidence="1 6" id="KW-0732">Signal</keyword>
<dbReference type="PANTHER" id="PTHR44337">
    <property type="entry name" value="CARCINOEMBRYONIC ANTIGEN-RELATED CELL ADHESION MOLECULE 8"/>
    <property type="match status" value="1"/>
</dbReference>
<feature type="transmembrane region" description="Helical" evidence="5">
    <location>
        <begin position="308"/>
        <end position="331"/>
    </location>
</feature>
<dbReference type="GeneID" id="102206192"/>
<reference evidence="9" key="1">
    <citation type="submission" date="2025-08" db="UniProtKB">
        <authorList>
            <consortium name="RefSeq"/>
        </authorList>
    </citation>
    <scope>IDENTIFICATION</scope>
</reference>
<feature type="chain" id="PRO_5041468621" evidence="6">
    <location>
        <begin position="26"/>
        <end position="333"/>
    </location>
</feature>
<keyword evidence="5" id="KW-0812">Transmembrane</keyword>
<sequence>MASVTVTSCWKSLLLVALMGLPGLGTKVQISWTGRVTAGSPTTFTCSSNCFPNCIYTWSFKASTVNGSTLTWTPDGLDDTVKLHCTVFNPQTGVYTSTDTIVEITNQISVQVSPLNTVPSLNQSLNLICHDARFGDPQGLSDLVWYKDGQEVTLRENMWLQQNNLTLHFDSLLPSDAGFYQCQTYLPTSQTTVVSLGYLLSYDQWNVSISGPDTVFPGQLSEFTCLTSCTLNVECTVRWEFRGGFPVGTYFSVHKNEVKWTPSLPGTFQNFTCIAENKAAGRSAEATKMVEVKDIPISGSEAMQLSGLFAGILSLGMWVLLGWALETVYLYSL</sequence>
<evidence type="ECO:0000256" key="5">
    <source>
        <dbReference type="SAM" id="Phobius"/>
    </source>
</evidence>
<dbReference type="Proteomes" id="UP000695023">
    <property type="component" value="Unplaced"/>
</dbReference>
<gene>
    <name evidence="9" type="primary">LOC102206192</name>
</gene>
<keyword evidence="3" id="KW-0325">Glycoprotein</keyword>
<keyword evidence="2" id="KW-1015">Disulfide bond</keyword>
<dbReference type="InterPro" id="IPR013783">
    <property type="entry name" value="Ig-like_fold"/>
</dbReference>
<keyword evidence="4" id="KW-0393">Immunoglobulin domain</keyword>
<evidence type="ECO:0000256" key="2">
    <source>
        <dbReference type="ARBA" id="ARBA00023157"/>
    </source>
</evidence>
<dbReference type="Gene3D" id="2.60.40.10">
    <property type="entry name" value="Immunoglobulins"/>
    <property type="match status" value="1"/>
</dbReference>
<evidence type="ECO:0000313" key="8">
    <source>
        <dbReference type="Proteomes" id="UP000695023"/>
    </source>
</evidence>
<dbReference type="SUPFAM" id="SSF48726">
    <property type="entry name" value="Immunoglobulin"/>
    <property type="match status" value="2"/>
</dbReference>
<dbReference type="PROSITE" id="PS50835">
    <property type="entry name" value="IG_LIKE"/>
    <property type="match status" value="1"/>
</dbReference>
<dbReference type="AlphaFoldDB" id="A0A9Y3RCD0"/>
<evidence type="ECO:0000256" key="3">
    <source>
        <dbReference type="ARBA" id="ARBA00023180"/>
    </source>
</evidence>
<dbReference type="InterPro" id="IPR052598">
    <property type="entry name" value="IgSF_CEA-related"/>
</dbReference>
<dbReference type="RefSeq" id="XP_005736253.1">
    <property type="nucleotide sequence ID" value="XM_005736196.2"/>
</dbReference>
<keyword evidence="5" id="KW-0472">Membrane</keyword>
<feature type="signal peptide" evidence="6">
    <location>
        <begin position="1"/>
        <end position="25"/>
    </location>
</feature>
<proteinExistence type="predicted"/>
<dbReference type="CDD" id="cd00096">
    <property type="entry name" value="Ig"/>
    <property type="match status" value="1"/>
</dbReference>
<evidence type="ECO:0000256" key="6">
    <source>
        <dbReference type="SAM" id="SignalP"/>
    </source>
</evidence>
<evidence type="ECO:0000256" key="4">
    <source>
        <dbReference type="ARBA" id="ARBA00023319"/>
    </source>
</evidence>
<organism evidence="8 9">
    <name type="scientific">Pundamilia nyererei</name>
    <dbReference type="NCBI Taxonomy" id="303518"/>
    <lineage>
        <taxon>Eukaryota</taxon>
        <taxon>Metazoa</taxon>
        <taxon>Chordata</taxon>
        <taxon>Craniata</taxon>
        <taxon>Vertebrata</taxon>
        <taxon>Euteleostomi</taxon>
        <taxon>Actinopterygii</taxon>
        <taxon>Neopterygii</taxon>
        <taxon>Teleostei</taxon>
        <taxon>Neoteleostei</taxon>
        <taxon>Acanthomorphata</taxon>
        <taxon>Ovalentaria</taxon>
        <taxon>Cichlomorphae</taxon>
        <taxon>Cichliformes</taxon>
        <taxon>Cichlidae</taxon>
        <taxon>African cichlids</taxon>
        <taxon>Pseudocrenilabrinae</taxon>
        <taxon>Haplochromini</taxon>
        <taxon>Pundamilia</taxon>
    </lineage>
</organism>
<keyword evidence="5" id="KW-1133">Transmembrane helix</keyword>
<keyword evidence="8" id="KW-1185">Reference proteome</keyword>